<organism evidence="1 2">
    <name type="scientific">Parasitella parasitica</name>
    <dbReference type="NCBI Taxonomy" id="35722"/>
    <lineage>
        <taxon>Eukaryota</taxon>
        <taxon>Fungi</taxon>
        <taxon>Fungi incertae sedis</taxon>
        <taxon>Mucoromycota</taxon>
        <taxon>Mucoromycotina</taxon>
        <taxon>Mucoromycetes</taxon>
        <taxon>Mucorales</taxon>
        <taxon>Mucorineae</taxon>
        <taxon>Mucoraceae</taxon>
        <taxon>Parasitella</taxon>
    </lineage>
</organism>
<dbReference type="AlphaFoldDB" id="A0A0B7NPP2"/>
<proteinExistence type="predicted"/>
<keyword evidence="2" id="KW-1185">Reference proteome</keyword>
<dbReference type="PROSITE" id="PS51257">
    <property type="entry name" value="PROKAR_LIPOPROTEIN"/>
    <property type="match status" value="1"/>
</dbReference>
<name>A0A0B7NPP2_9FUNG</name>
<dbReference type="Proteomes" id="UP000054107">
    <property type="component" value="Unassembled WGS sequence"/>
</dbReference>
<gene>
    <name evidence="1" type="primary">PARPA_11762.1 scaffold 44490</name>
</gene>
<reference evidence="1 2" key="1">
    <citation type="submission" date="2014-09" db="EMBL/GenBank/DDBJ databases">
        <authorList>
            <person name="Ellenberger Sabrina"/>
        </authorList>
    </citation>
    <scope>NUCLEOTIDE SEQUENCE [LARGE SCALE GENOMIC DNA]</scope>
    <source>
        <strain evidence="1 2">CBS 412.66</strain>
    </source>
</reference>
<dbReference type="OrthoDB" id="2287558at2759"/>
<evidence type="ECO:0000313" key="1">
    <source>
        <dbReference type="EMBL" id="CEP17465.1"/>
    </source>
</evidence>
<accession>A0A0B7NPP2</accession>
<dbReference type="EMBL" id="LN733664">
    <property type="protein sequence ID" value="CEP17465.1"/>
    <property type="molecule type" value="Genomic_DNA"/>
</dbReference>
<protein>
    <submittedName>
        <fullName evidence="1">Uncharacterized protein</fullName>
    </submittedName>
</protein>
<evidence type="ECO:0000313" key="2">
    <source>
        <dbReference type="Proteomes" id="UP000054107"/>
    </source>
</evidence>
<sequence length="272" mass="30620">MEPKVNGYSQCITAACFGLATTYTNSIVECFESSLKSHLLNESNRNFLKKTVHMYCYQRIYGGTPEWPDNLSEIYNDKKSEIDDIYKDLETINMPRPVTLQSLSRNPAAIPAEPKQDKNLPRLFSLAPVPSLKWRFITIIPNILAAFAGSRKKTKFAFSNVIRTDGFSADVVLLKTANTNETKHSRAGQDINIELLVSVMTEKEFKDALDPYRGQMFAATYGDGGNSHQCSAKEYYTSSTAKNRLQLYQGVERAREEMANILMNGGSQKEKI</sequence>